<organism evidence="3 4">
    <name type="scientific">Diversispora epigaea</name>
    <dbReference type="NCBI Taxonomy" id="1348612"/>
    <lineage>
        <taxon>Eukaryota</taxon>
        <taxon>Fungi</taxon>
        <taxon>Fungi incertae sedis</taxon>
        <taxon>Mucoromycota</taxon>
        <taxon>Glomeromycotina</taxon>
        <taxon>Glomeromycetes</taxon>
        <taxon>Diversisporales</taxon>
        <taxon>Diversisporaceae</taxon>
        <taxon>Diversispora</taxon>
    </lineage>
</organism>
<dbReference type="OrthoDB" id="2447950at2759"/>
<feature type="domain" description="Nudix hydrolase" evidence="2">
    <location>
        <begin position="31"/>
        <end position="137"/>
    </location>
</feature>
<dbReference type="PROSITE" id="PS51462">
    <property type="entry name" value="NUDIX"/>
    <property type="match status" value="1"/>
</dbReference>
<keyword evidence="4" id="KW-1185">Reference proteome</keyword>
<dbReference type="Pfam" id="PF00293">
    <property type="entry name" value="NUDIX"/>
    <property type="match status" value="1"/>
</dbReference>
<dbReference type="InterPro" id="IPR015797">
    <property type="entry name" value="NUDIX_hydrolase-like_dom_sf"/>
</dbReference>
<evidence type="ECO:0000259" key="2">
    <source>
        <dbReference type="PROSITE" id="PS51462"/>
    </source>
</evidence>
<dbReference type="InterPro" id="IPR020084">
    <property type="entry name" value="NUDIX_hydrolase_CS"/>
</dbReference>
<dbReference type="Gene3D" id="3.90.79.10">
    <property type="entry name" value="Nucleoside Triphosphate Pyrophosphohydrolase"/>
    <property type="match status" value="1"/>
</dbReference>
<dbReference type="PROSITE" id="PS00893">
    <property type="entry name" value="NUDIX_BOX"/>
    <property type="match status" value="1"/>
</dbReference>
<evidence type="ECO:0000256" key="1">
    <source>
        <dbReference type="ARBA" id="ARBA00022801"/>
    </source>
</evidence>
<gene>
    <name evidence="3" type="ORF">Glove_21g135</name>
</gene>
<name>A0A397JK88_9GLOM</name>
<keyword evidence="1" id="KW-0378">Hydrolase</keyword>
<dbReference type="EMBL" id="PQFF01000019">
    <property type="protein sequence ID" value="RHZ88775.1"/>
    <property type="molecule type" value="Genomic_DNA"/>
</dbReference>
<dbReference type="Proteomes" id="UP000266861">
    <property type="component" value="Unassembled WGS sequence"/>
</dbReference>
<dbReference type="CDD" id="cd02883">
    <property type="entry name" value="NUDIX_Hydrolase"/>
    <property type="match status" value="1"/>
</dbReference>
<proteinExistence type="predicted"/>
<dbReference type="SUPFAM" id="SSF55811">
    <property type="entry name" value="Nudix"/>
    <property type="match status" value="1"/>
</dbReference>
<evidence type="ECO:0000313" key="3">
    <source>
        <dbReference type="EMBL" id="RHZ88775.1"/>
    </source>
</evidence>
<evidence type="ECO:0000313" key="4">
    <source>
        <dbReference type="Proteomes" id="UP000266861"/>
    </source>
</evidence>
<dbReference type="InterPro" id="IPR000086">
    <property type="entry name" value="NUDIX_hydrolase_dom"/>
</dbReference>
<comment type="caution">
    <text evidence="3">The sequence shown here is derived from an EMBL/GenBank/DDBJ whole genome shotgun (WGS) entry which is preliminary data.</text>
</comment>
<accession>A0A397JK88</accession>
<sequence>MTYWDTVPSPNHDVNKQKLKYSQLQLYEIEKDMRHFSICILIDDSKRVWISRRNNSDKDFFDHYQVTGGSKENKETYLECAIREIEEETGITTQYDKLHQEIFSGVIFRNFNVILNFRNFSRNITEIFENFRKLLKR</sequence>
<reference evidence="3 4" key="1">
    <citation type="submission" date="2018-08" db="EMBL/GenBank/DDBJ databases">
        <title>Genome and evolution of the arbuscular mycorrhizal fungus Diversispora epigaea (formerly Glomus versiforme) and its bacterial endosymbionts.</title>
        <authorList>
            <person name="Sun X."/>
            <person name="Fei Z."/>
            <person name="Harrison M."/>
        </authorList>
    </citation>
    <scope>NUCLEOTIDE SEQUENCE [LARGE SCALE GENOMIC DNA]</scope>
    <source>
        <strain evidence="3 4">IT104</strain>
    </source>
</reference>
<dbReference type="AlphaFoldDB" id="A0A397JK88"/>
<dbReference type="GO" id="GO:0016787">
    <property type="term" value="F:hydrolase activity"/>
    <property type="evidence" value="ECO:0007669"/>
    <property type="project" value="UniProtKB-KW"/>
</dbReference>
<protein>
    <recommendedName>
        <fullName evidence="2">Nudix hydrolase domain-containing protein</fullName>
    </recommendedName>
</protein>